<gene>
    <name evidence="9" type="ORF">ACFQ38_07470</name>
</gene>
<name>A0ABW3TY51_9BACL</name>
<reference evidence="10" key="1">
    <citation type="journal article" date="2019" name="Int. J. Syst. Evol. Microbiol.">
        <title>The Global Catalogue of Microorganisms (GCM) 10K type strain sequencing project: providing services to taxonomists for standard genome sequencing and annotation.</title>
        <authorList>
            <consortium name="The Broad Institute Genomics Platform"/>
            <consortium name="The Broad Institute Genome Sequencing Center for Infectious Disease"/>
            <person name="Wu L."/>
            <person name="Ma J."/>
        </authorList>
    </citation>
    <scope>NUCLEOTIDE SEQUENCE [LARGE SCALE GENOMIC DNA]</scope>
    <source>
        <strain evidence="10">CCUG 53915</strain>
    </source>
</reference>
<evidence type="ECO:0000256" key="6">
    <source>
        <dbReference type="ARBA" id="ARBA00023287"/>
    </source>
</evidence>
<keyword evidence="10" id="KW-1185">Reference proteome</keyword>
<evidence type="ECO:0000313" key="10">
    <source>
        <dbReference type="Proteomes" id="UP001597231"/>
    </source>
</evidence>
<protein>
    <recommendedName>
        <fullName evidence="3">N-acetylmuramoyl-L-alanine amidase</fullName>
        <ecNumber evidence="3">3.5.1.28</ecNumber>
    </recommendedName>
</protein>
<evidence type="ECO:0000256" key="7">
    <source>
        <dbReference type="ARBA" id="ARBA00023316"/>
    </source>
</evidence>
<dbReference type="PANTHER" id="PTHR30417">
    <property type="entry name" value="N-ACETYLMURAMOYL-L-ALANINE AMIDASE AMID"/>
    <property type="match status" value="1"/>
</dbReference>
<comment type="catalytic activity">
    <reaction evidence="1">
        <text>Hydrolyzes the link between N-acetylmuramoyl residues and L-amino acid residues in certain cell-wall glycopeptides.</text>
        <dbReference type="EC" id="3.5.1.28"/>
    </reaction>
</comment>
<keyword evidence="6" id="KW-0178">Competence</keyword>
<evidence type="ECO:0000256" key="1">
    <source>
        <dbReference type="ARBA" id="ARBA00001561"/>
    </source>
</evidence>
<dbReference type="RefSeq" id="WP_381480254.1">
    <property type="nucleotide sequence ID" value="NZ_JBHTLT010000036.1"/>
</dbReference>
<dbReference type="InterPro" id="IPR036505">
    <property type="entry name" value="Amidase/PGRP_sf"/>
</dbReference>
<keyword evidence="7" id="KW-0961">Cell wall biogenesis/degradation</keyword>
<dbReference type="InterPro" id="IPR051206">
    <property type="entry name" value="NAMLAA_amidase_2"/>
</dbReference>
<keyword evidence="4" id="KW-0378">Hydrolase</keyword>
<dbReference type="PANTHER" id="PTHR30417:SF11">
    <property type="entry name" value="N-ACETYLMURAMOYL-L-ALANINE AMIDASE XLYA"/>
    <property type="match status" value="1"/>
</dbReference>
<evidence type="ECO:0000256" key="3">
    <source>
        <dbReference type="ARBA" id="ARBA00011901"/>
    </source>
</evidence>
<dbReference type="EC" id="3.5.1.28" evidence="3"/>
<keyword evidence="5" id="KW-0749">Sporulation</keyword>
<dbReference type="SUPFAM" id="SSF55846">
    <property type="entry name" value="N-acetylmuramoyl-L-alanine amidase-like"/>
    <property type="match status" value="1"/>
</dbReference>
<evidence type="ECO:0000313" key="9">
    <source>
        <dbReference type="EMBL" id="MFD1204939.1"/>
    </source>
</evidence>
<dbReference type="CDD" id="cd06583">
    <property type="entry name" value="PGRP"/>
    <property type="match status" value="1"/>
</dbReference>
<proteinExistence type="inferred from homology"/>
<dbReference type="SMART" id="SM00644">
    <property type="entry name" value="Ami_2"/>
    <property type="match status" value="1"/>
</dbReference>
<dbReference type="EMBL" id="JBHTLT010000036">
    <property type="protein sequence ID" value="MFD1204939.1"/>
    <property type="molecule type" value="Genomic_DNA"/>
</dbReference>
<dbReference type="InterPro" id="IPR002502">
    <property type="entry name" value="Amidase_domain"/>
</dbReference>
<evidence type="ECO:0000256" key="5">
    <source>
        <dbReference type="ARBA" id="ARBA00022969"/>
    </source>
</evidence>
<dbReference type="Gene3D" id="3.40.80.10">
    <property type="entry name" value="Peptidoglycan recognition protein-like"/>
    <property type="match status" value="1"/>
</dbReference>
<accession>A0ABW3TY51</accession>
<evidence type="ECO:0000256" key="4">
    <source>
        <dbReference type="ARBA" id="ARBA00022801"/>
    </source>
</evidence>
<evidence type="ECO:0000256" key="2">
    <source>
        <dbReference type="ARBA" id="ARBA00007553"/>
    </source>
</evidence>
<dbReference type="Proteomes" id="UP001597231">
    <property type="component" value="Unassembled WGS sequence"/>
</dbReference>
<dbReference type="Pfam" id="PF01510">
    <property type="entry name" value="Amidase_2"/>
    <property type="match status" value="1"/>
</dbReference>
<sequence length="241" mass="27475">MESILIEKGETMPYTIVNQLIPESLYRLKSPYPMVPEYVTIHNTANDASAKNEISYMQRNTAPTSFHVAIDDQYAVQAIPFTRNGWHAGDGQGPGNRKSIGIEICYSKSGGKKYAEAEANAIEYIAHVLNQYGWGVERVKWHRDWSGKNCPHRIFDEGRATEVKNRISKRLLEIKGIEKGEDSVATPNEHIPSDTHKAAWEWAKEKGFLNGEFPRETLTRQQFATVLMRLYEDLNARFDSK</sequence>
<feature type="domain" description="N-acetylmuramoyl-L-alanine amidase" evidence="8">
    <location>
        <begin position="26"/>
        <end position="152"/>
    </location>
</feature>
<evidence type="ECO:0000259" key="8">
    <source>
        <dbReference type="SMART" id="SM00644"/>
    </source>
</evidence>
<organism evidence="9 10">
    <name type="scientific">Sporosarcina contaminans</name>
    <dbReference type="NCBI Taxonomy" id="633403"/>
    <lineage>
        <taxon>Bacteria</taxon>
        <taxon>Bacillati</taxon>
        <taxon>Bacillota</taxon>
        <taxon>Bacilli</taxon>
        <taxon>Bacillales</taxon>
        <taxon>Caryophanaceae</taxon>
        <taxon>Sporosarcina</taxon>
    </lineage>
</organism>
<comment type="caution">
    <text evidence="9">The sequence shown here is derived from an EMBL/GenBank/DDBJ whole genome shotgun (WGS) entry which is preliminary data.</text>
</comment>
<comment type="similarity">
    <text evidence="2">Belongs to the N-acetylmuramoyl-L-alanine amidase 2 family.</text>
</comment>